<protein>
    <submittedName>
        <fullName evidence="2">Redoxin domain-containing protein</fullName>
    </submittedName>
</protein>
<dbReference type="InterPro" id="IPR036249">
    <property type="entry name" value="Thioredoxin-like_sf"/>
</dbReference>
<sequence length="465" mass="53136">MKNIYDKYKKIRVHAPNFPRNTEWLGTEKTNIDRLKNQIILLDFWTFCCINCIHVMKDLAYLEEKYKNKLQVIGVHSPKFKYEKNNKAILNSIYKYNINHPVVNDKNRVIWDSYTVNAWPTFVLIDPEGYAFAMLSGEGNRDILDEIIGDTIKHYEGKIQWAENNLTINKEKPKGEYIYPSKISINENGDIAFSEKGRNRIIVTNNNLEVKIVIGNGNYGLEDGDFKKAEFKAPEGVKFVGDKIYVADTENHVIRQCDLETQKVTVLIGNGEKEYNPIAKGNALNTSLNSPWDIEVINEDMYIAMAGNHQIWKYNMKDKTVQSYIGTGGENIRDGSFDKCILAQTTSLCYDGENKLYFTDSETSSIRYVDLKENKVKTLIGKGLFEFGSKVGKFKDALLQHPLSVAYKDNVVYISDSFNNRILKADLEKEKVSVLKRGLEEPSGLDVYNGKVYVCDTNRGKIVIV</sequence>
<dbReference type="PANTHER" id="PTHR46388">
    <property type="entry name" value="NHL REPEAT-CONTAINING PROTEIN 2"/>
    <property type="match status" value="1"/>
</dbReference>
<organism evidence="2 3">
    <name type="scientific">Clostridium niameyense</name>
    <dbReference type="NCBI Taxonomy" id="1622073"/>
    <lineage>
        <taxon>Bacteria</taxon>
        <taxon>Bacillati</taxon>
        <taxon>Bacillota</taxon>
        <taxon>Clostridia</taxon>
        <taxon>Eubacteriales</taxon>
        <taxon>Clostridiaceae</taxon>
        <taxon>Clostridium</taxon>
    </lineage>
</organism>
<dbReference type="InterPro" id="IPR012336">
    <property type="entry name" value="Thioredoxin-like_fold"/>
</dbReference>
<evidence type="ECO:0000313" key="2">
    <source>
        <dbReference type="EMBL" id="NEZ45837.1"/>
    </source>
</evidence>
<accession>A0A6M0R7T5</accession>
<dbReference type="PROSITE" id="PS51352">
    <property type="entry name" value="THIOREDOXIN_2"/>
    <property type="match status" value="1"/>
</dbReference>
<evidence type="ECO:0000313" key="3">
    <source>
        <dbReference type="Proteomes" id="UP000473885"/>
    </source>
</evidence>
<name>A0A6M0R7T5_9CLOT</name>
<comment type="caution">
    <text evidence="2">The sequence shown here is derived from an EMBL/GenBank/DDBJ whole genome shotgun (WGS) entry which is preliminary data.</text>
</comment>
<dbReference type="Gene3D" id="2.120.10.30">
    <property type="entry name" value="TolB, C-terminal domain"/>
    <property type="match status" value="2"/>
</dbReference>
<dbReference type="Gene3D" id="3.40.30.10">
    <property type="entry name" value="Glutaredoxin"/>
    <property type="match status" value="1"/>
</dbReference>
<dbReference type="InterPro" id="IPR011042">
    <property type="entry name" value="6-blade_b-propeller_TolB-like"/>
</dbReference>
<keyword evidence="3" id="KW-1185">Reference proteome</keyword>
<dbReference type="InterPro" id="IPR013766">
    <property type="entry name" value="Thioredoxin_domain"/>
</dbReference>
<feature type="domain" description="Thioredoxin" evidence="1">
    <location>
        <begin position="9"/>
        <end position="153"/>
    </location>
</feature>
<dbReference type="SUPFAM" id="SSF101898">
    <property type="entry name" value="NHL repeat"/>
    <property type="match status" value="1"/>
</dbReference>
<dbReference type="EMBL" id="SXDP01000001">
    <property type="protein sequence ID" value="NEZ45837.1"/>
    <property type="molecule type" value="Genomic_DNA"/>
</dbReference>
<dbReference type="SUPFAM" id="SSF52833">
    <property type="entry name" value="Thioredoxin-like"/>
    <property type="match status" value="1"/>
</dbReference>
<dbReference type="Pfam" id="PF13905">
    <property type="entry name" value="Thioredoxin_8"/>
    <property type="match status" value="1"/>
</dbReference>
<proteinExistence type="predicted"/>
<reference evidence="2 3" key="1">
    <citation type="submission" date="2019-04" db="EMBL/GenBank/DDBJ databases">
        <title>Genome sequencing of Clostridium botulinum Groups I-IV and Clostridium butyricum.</title>
        <authorList>
            <person name="Brunt J."/>
            <person name="Van Vliet A.H.M."/>
            <person name="Stringer S.C."/>
            <person name="Carter A.T."/>
            <person name="Peck M.W."/>
        </authorList>
    </citation>
    <scope>NUCLEOTIDE SEQUENCE [LARGE SCALE GENOMIC DNA]</scope>
    <source>
        <strain evidence="2 3">IFR 18/094</strain>
    </source>
</reference>
<dbReference type="AlphaFoldDB" id="A0A6M0R7T5"/>
<evidence type="ECO:0000259" key="1">
    <source>
        <dbReference type="PROSITE" id="PS51352"/>
    </source>
</evidence>
<gene>
    <name evidence="2" type="ORF">FDF74_01270</name>
</gene>
<dbReference type="PANTHER" id="PTHR46388:SF2">
    <property type="entry name" value="NHL REPEAT-CONTAINING PROTEIN 2"/>
    <property type="match status" value="1"/>
</dbReference>
<dbReference type="RefSeq" id="WP_163248220.1">
    <property type="nucleotide sequence ID" value="NZ_SXDP01000001.1"/>
</dbReference>
<dbReference type="Proteomes" id="UP000473885">
    <property type="component" value="Unassembled WGS sequence"/>
</dbReference>